<keyword evidence="1" id="KW-0175">Coiled coil</keyword>
<feature type="signal peptide" evidence="2">
    <location>
        <begin position="1"/>
        <end position="18"/>
    </location>
</feature>
<dbReference type="EMBL" id="QFRI01000001">
    <property type="protein sequence ID" value="PWH83597.1"/>
    <property type="molecule type" value="Genomic_DNA"/>
</dbReference>
<feature type="chain" id="PRO_5015434224" description="DUF4296 domain-containing protein" evidence="2">
    <location>
        <begin position="19"/>
        <end position="182"/>
    </location>
</feature>
<feature type="coiled-coil region" evidence="1">
    <location>
        <begin position="91"/>
        <end position="141"/>
    </location>
</feature>
<evidence type="ECO:0000313" key="4">
    <source>
        <dbReference type="EMBL" id="PWH83597.1"/>
    </source>
</evidence>
<dbReference type="OrthoDB" id="1525222at2"/>
<dbReference type="PROSITE" id="PS51257">
    <property type="entry name" value="PROKAR_LIPOPROTEIN"/>
    <property type="match status" value="1"/>
</dbReference>
<keyword evidence="2" id="KW-0732">Signal</keyword>
<evidence type="ECO:0000259" key="3">
    <source>
        <dbReference type="Pfam" id="PF14129"/>
    </source>
</evidence>
<comment type="caution">
    <text evidence="4">The sequence shown here is derived from an EMBL/GenBank/DDBJ whole genome shotgun (WGS) entry which is preliminary data.</text>
</comment>
<proteinExistence type="predicted"/>
<dbReference type="AlphaFoldDB" id="A0A2U2X713"/>
<evidence type="ECO:0000256" key="1">
    <source>
        <dbReference type="SAM" id="Coils"/>
    </source>
</evidence>
<dbReference type="RefSeq" id="WP_109351606.1">
    <property type="nucleotide sequence ID" value="NZ_QFRI01000001.1"/>
</dbReference>
<reference evidence="5" key="3">
    <citation type="submission" date="2018-05" db="EMBL/GenBank/DDBJ databases">
        <authorList>
            <person name="Lu D."/>
        </authorList>
    </citation>
    <scope>NUCLEOTIDE SEQUENCE [LARGE SCALE GENOMIC DNA]</scope>
    <source>
        <strain evidence="5">ZY111</strain>
    </source>
</reference>
<gene>
    <name evidence="4" type="ORF">DIS18_03315</name>
</gene>
<reference evidence="4 5" key="1">
    <citation type="submission" date="2018-05" db="EMBL/GenBank/DDBJ databases">
        <title>Algibacter marinivivus sp. nov., isolated from sample around a algae.</title>
        <authorList>
            <person name="Zhong X."/>
        </authorList>
    </citation>
    <scope>NUCLEOTIDE SEQUENCE [LARGE SCALE GENOMIC DNA]</scope>
    <source>
        <strain evidence="4 5">ZY111</strain>
    </source>
</reference>
<reference evidence="5" key="2">
    <citation type="submission" date="2018-05" db="EMBL/GenBank/DDBJ databases">
        <title>Algibacter marinivivus sp. nov., isolated from sample around a algae.</title>
        <authorList>
            <person name="Lu D."/>
        </authorList>
    </citation>
    <scope>NUCLEOTIDE SEQUENCE [LARGE SCALE GENOMIC DNA]</scope>
    <source>
        <strain evidence="5">ZY111</strain>
    </source>
</reference>
<name>A0A2U2X713_9FLAO</name>
<keyword evidence="5" id="KW-1185">Reference proteome</keyword>
<sequence length="182" mass="20931">MILKRLVLLVSVIFIATACSKLKGPDKPKNLISKDKMVDILIDAKLITSASSKNKIIMRDSSLNMKTYIYEKHKIDSLQFALSNNYYAFHIEDYEEIYTRLADSLDKLKKRLKKQEALEWKEQTKREADSIENVLKEKERLKAGKKDALGIPMIKDSVQIDDELLEDSIKEIEGLVEPISDN</sequence>
<evidence type="ECO:0000256" key="2">
    <source>
        <dbReference type="SAM" id="SignalP"/>
    </source>
</evidence>
<feature type="domain" description="DUF4296" evidence="3">
    <location>
        <begin position="28"/>
        <end position="110"/>
    </location>
</feature>
<dbReference type="Pfam" id="PF14129">
    <property type="entry name" value="DUF4296"/>
    <property type="match status" value="1"/>
</dbReference>
<evidence type="ECO:0000313" key="5">
    <source>
        <dbReference type="Proteomes" id="UP000245375"/>
    </source>
</evidence>
<organism evidence="4 5">
    <name type="scientific">Algibacter marinivivus</name>
    <dbReference type="NCBI Taxonomy" id="2100723"/>
    <lineage>
        <taxon>Bacteria</taxon>
        <taxon>Pseudomonadati</taxon>
        <taxon>Bacteroidota</taxon>
        <taxon>Flavobacteriia</taxon>
        <taxon>Flavobacteriales</taxon>
        <taxon>Flavobacteriaceae</taxon>
        <taxon>Algibacter</taxon>
    </lineage>
</organism>
<protein>
    <recommendedName>
        <fullName evidence="3">DUF4296 domain-containing protein</fullName>
    </recommendedName>
</protein>
<dbReference type="Proteomes" id="UP000245375">
    <property type="component" value="Unassembled WGS sequence"/>
</dbReference>
<accession>A0A2U2X713</accession>
<dbReference type="InterPro" id="IPR025381">
    <property type="entry name" value="DUF4296"/>
</dbReference>